<proteinExistence type="inferred from homology"/>
<reference evidence="3 4" key="1">
    <citation type="journal article" date="2019" name="Sci. Rep.">
        <title>Orb-weaving spider Araneus ventricosus genome elucidates the spidroin gene catalogue.</title>
        <authorList>
            <person name="Kono N."/>
            <person name="Nakamura H."/>
            <person name="Ohtoshi R."/>
            <person name="Moran D.A.P."/>
            <person name="Shinohara A."/>
            <person name="Yoshida Y."/>
            <person name="Fujiwara M."/>
            <person name="Mori M."/>
            <person name="Tomita M."/>
            <person name="Arakawa K."/>
        </authorList>
    </citation>
    <scope>NUCLEOTIDE SEQUENCE [LARGE SCALE GENOMIC DNA]</scope>
</reference>
<feature type="compositionally biased region" description="Basic and acidic residues" evidence="2">
    <location>
        <begin position="125"/>
        <end position="138"/>
    </location>
</feature>
<evidence type="ECO:0000256" key="2">
    <source>
        <dbReference type="SAM" id="MobiDB-lite"/>
    </source>
</evidence>
<dbReference type="OrthoDB" id="10250120at2759"/>
<organism evidence="3 4">
    <name type="scientific">Araneus ventricosus</name>
    <name type="common">Orbweaver spider</name>
    <name type="synonym">Epeira ventricosa</name>
    <dbReference type="NCBI Taxonomy" id="182803"/>
    <lineage>
        <taxon>Eukaryota</taxon>
        <taxon>Metazoa</taxon>
        <taxon>Ecdysozoa</taxon>
        <taxon>Arthropoda</taxon>
        <taxon>Chelicerata</taxon>
        <taxon>Arachnida</taxon>
        <taxon>Araneae</taxon>
        <taxon>Araneomorphae</taxon>
        <taxon>Entelegynae</taxon>
        <taxon>Araneoidea</taxon>
        <taxon>Araneidae</taxon>
        <taxon>Araneus</taxon>
    </lineage>
</organism>
<evidence type="ECO:0000256" key="1">
    <source>
        <dbReference type="ARBA" id="ARBA00006190"/>
    </source>
</evidence>
<accession>A0A4Y2L5E9</accession>
<dbReference type="EMBL" id="BGPR01005410">
    <property type="protein sequence ID" value="GBN09931.1"/>
    <property type="molecule type" value="Genomic_DNA"/>
</dbReference>
<dbReference type="GO" id="GO:0006900">
    <property type="term" value="P:vesicle budding from membrane"/>
    <property type="evidence" value="ECO:0007669"/>
    <property type="project" value="TreeGrafter"/>
</dbReference>
<dbReference type="PANTHER" id="PTHR22761">
    <property type="entry name" value="CHARGED MULTIVESICULAR BODY PROTEIN"/>
    <property type="match status" value="1"/>
</dbReference>
<dbReference type="InterPro" id="IPR005024">
    <property type="entry name" value="Snf7_fam"/>
</dbReference>
<dbReference type="GO" id="GO:0032511">
    <property type="term" value="P:late endosome to vacuole transport via multivesicular body sorting pathway"/>
    <property type="evidence" value="ECO:0007669"/>
    <property type="project" value="TreeGrafter"/>
</dbReference>
<gene>
    <name evidence="3" type="ORF">AVEN_112985_1</name>
</gene>
<dbReference type="Proteomes" id="UP000499080">
    <property type="component" value="Unassembled WGS sequence"/>
</dbReference>
<feature type="non-terminal residue" evidence="3">
    <location>
        <position position="1"/>
    </location>
</feature>
<protein>
    <recommendedName>
        <fullName evidence="5">Charged multivesicular body protein 7</fullName>
    </recommendedName>
</protein>
<dbReference type="AlphaFoldDB" id="A0A4Y2L5E9"/>
<sequence length="176" mass="19844">CRKEAKDWVKRGFENKAMLSLKNKKRHEALLEKKSIAFDNIEKLLCQLKNTGTEKMILEAYRTGVQAMKTATTGDLDLDSIDVVMSDVQGVLEDYNEVQSTLSKSVTPDESLEEFEEELENLIAEDNRPVKEKVRKESPSSVSDDEVLKQLATLETPPKDISPVKKPALQKPLRAP</sequence>
<dbReference type="Pfam" id="PF03357">
    <property type="entry name" value="Snf7"/>
    <property type="match status" value="1"/>
</dbReference>
<evidence type="ECO:0000313" key="3">
    <source>
        <dbReference type="EMBL" id="GBN09931.1"/>
    </source>
</evidence>
<evidence type="ECO:0000313" key="4">
    <source>
        <dbReference type="Proteomes" id="UP000499080"/>
    </source>
</evidence>
<feature type="region of interest" description="Disordered" evidence="2">
    <location>
        <begin position="123"/>
        <end position="176"/>
    </location>
</feature>
<dbReference type="GO" id="GO:0000815">
    <property type="term" value="C:ESCRT III complex"/>
    <property type="evidence" value="ECO:0007669"/>
    <property type="project" value="TreeGrafter"/>
</dbReference>
<dbReference type="GO" id="GO:0009898">
    <property type="term" value="C:cytoplasmic side of plasma membrane"/>
    <property type="evidence" value="ECO:0007669"/>
    <property type="project" value="TreeGrafter"/>
</dbReference>
<dbReference type="GO" id="GO:0005771">
    <property type="term" value="C:multivesicular body"/>
    <property type="evidence" value="ECO:0007669"/>
    <property type="project" value="TreeGrafter"/>
</dbReference>
<comment type="caution">
    <text evidence="3">The sequence shown here is derived from an EMBL/GenBank/DDBJ whole genome shotgun (WGS) entry which is preliminary data.</text>
</comment>
<evidence type="ECO:0008006" key="5">
    <source>
        <dbReference type="Google" id="ProtNLM"/>
    </source>
</evidence>
<comment type="similarity">
    <text evidence="1">Belongs to the SNF7 family.</text>
</comment>
<keyword evidence="4" id="KW-1185">Reference proteome</keyword>
<dbReference type="Gene3D" id="6.10.140.1230">
    <property type="match status" value="1"/>
</dbReference>
<name>A0A4Y2L5E9_ARAVE</name>
<dbReference type="PANTHER" id="PTHR22761:SF21">
    <property type="entry name" value="CHARGED MULTIVESICULAR BODY PROTEIN 7"/>
    <property type="match status" value="1"/>
</dbReference>